<dbReference type="HAMAP" id="MF_02019">
    <property type="entry name" value="MurF"/>
    <property type="match status" value="1"/>
</dbReference>
<evidence type="ECO:0000256" key="3">
    <source>
        <dbReference type="ARBA" id="ARBA00022618"/>
    </source>
</evidence>
<dbReference type="Proteomes" id="UP000312102">
    <property type="component" value="Chromosome"/>
</dbReference>
<dbReference type="InterPro" id="IPR035911">
    <property type="entry name" value="MurE/MurF_N"/>
</dbReference>
<evidence type="ECO:0000256" key="1">
    <source>
        <dbReference type="ARBA" id="ARBA00022490"/>
    </source>
</evidence>
<dbReference type="Pfam" id="PF08245">
    <property type="entry name" value="Mur_ligase_M"/>
    <property type="match status" value="1"/>
</dbReference>
<dbReference type="EMBL" id="CP040986">
    <property type="protein sequence ID" value="QDD13123.1"/>
    <property type="molecule type" value="Genomic_DNA"/>
</dbReference>
<dbReference type="InterPro" id="IPR005863">
    <property type="entry name" value="UDP-N-AcMur_synth"/>
</dbReference>
<feature type="domain" description="Mur ligase central" evidence="14">
    <location>
        <begin position="108"/>
        <end position="294"/>
    </location>
</feature>
<dbReference type="InterPro" id="IPR036615">
    <property type="entry name" value="Mur_ligase_C_dom_sf"/>
</dbReference>
<dbReference type="Pfam" id="PF02875">
    <property type="entry name" value="Mur_ligase_C"/>
    <property type="match status" value="1"/>
</dbReference>
<evidence type="ECO:0000259" key="14">
    <source>
        <dbReference type="Pfam" id="PF08245"/>
    </source>
</evidence>
<dbReference type="GO" id="GO:0008360">
    <property type="term" value="P:regulation of cell shape"/>
    <property type="evidence" value="ECO:0007669"/>
    <property type="project" value="UniProtKB-KW"/>
</dbReference>
<accession>A0AAE6KP38</accession>
<keyword evidence="6 10" id="KW-0133">Cell shape</keyword>
<dbReference type="NCBIfam" id="TIGR01143">
    <property type="entry name" value="murF"/>
    <property type="match status" value="1"/>
</dbReference>
<dbReference type="GO" id="GO:0005524">
    <property type="term" value="F:ATP binding"/>
    <property type="evidence" value="ECO:0007669"/>
    <property type="project" value="UniProtKB-UniRule"/>
</dbReference>
<evidence type="ECO:0000259" key="13">
    <source>
        <dbReference type="Pfam" id="PF02875"/>
    </source>
</evidence>
<dbReference type="PANTHER" id="PTHR43024:SF1">
    <property type="entry name" value="UDP-N-ACETYLMURAMOYL-TRIPEPTIDE--D-ALANYL-D-ALANINE LIGASE"/>
    <property type="match status" value="1"/>
</dbReference>
<organism evidence="15 16">
    <name type="scientific">Candidatus Methylopumilus rimovensis</name>
    <dbReference type="NCBI Taxonomy" id="2588535"/>
    <lineage>
        <taxon>Bacteria</taxon>
        <taxon>Pseudomonadati</taxon>
        <taxon>Pseudomonadota</taxon>
        <taxon>Betaproteobacteria</taxon>
        <taxon>Nitrosomonadales</taxon>
        <taxon>Methylophilaceae</taxon>
        <taxon>Candidatus Methylopumilus</taxon>
    </lineage>
</organism>
<keyword evidence="9 10" id="KW-0961">Cell wall biogenesis/degradation</keyword>
<dbReference type="InterPro" id="IPR051046">
    <property type="entry name" value="MurCDEF_CellWall_CoF430Synth"/>
</dbReference>
<feature type="binding site" evidence="10">
    <location>
        <begin position="110"/>
        <end position="116"/>
    </location>
    <ligand>
        <name>ATP</name>
        <dbReference type="ChEBI" id="CHEBI:30616"/>
    </ligand>
</feature>
<dbReference type="GO" id="GO:0051301">
    <property type="term" value="P:cell division"/>
    <property type="evidence" value="ECO:0007669"/>
    <property type="project" value="UniProtKB-KW"/>
</dbReference>
<evidence type="ECO:0000256" key="6">
    <source>
        <dbReference type="ARBA" id="ARBA00022960"/>
    </source>
</evidence>
<comment type="pathway">
    <text evidence="10 11">Cell wall biogenesis; peptidoglycan biosynthesis.</text>
</comment>
<dbReference type="Gene3D" id="3.40.1390.10">
    <property type="entry name" value="MurE/MurF, N-terminal domain"/>
    <property type="match status" value="1"/>
</dbReference>
<dbReference type="Gene3D" id="3.90.190.20">
    <property type="entry name" value="Mur ligase, C-terminal domain"/>
    <property type="match status" value="1"/>
</dbReference>
<gene>
    <name evidence="10" type="primary">murF</name>
    <name evidence="15" type="ORF">FIT61_01320</name>
</gene>
<dbReference type="InterPro" id="IPR004101">
    <property type="entry name" value="Mur_ligase_C"/>
</dbReference>
<keyword evidence="4 10" id="KW-0547">Nucleotide-binding</keyword>
<name>A0AAE6KP38_9PROT</name>
<dbReference type="SUPFAM" id="SSF53623">
    <property type="entry name" value="MurD-like peptide ligases, catalytic domain"/>
    <property type="match status" value="1"/>
</dbReference>
<protein>
    <recommendedName>
        <fullName evidence="10 11">UDP-N-acetylmuramoyl-tripeptide--D-alanyl-D-alanine ligase</fullName>
        <ecNumber evidence="10 11">6.3.2.10</ecNumber>
    </recommendedName>
    <alternativeName>
        <fullName evidence="10">D-alanyl-D-alanine-adding enzyme</fullName>
    </alternativeName>
</protein>
<dbReference type="RefSeq" id="WP_139882738.1">
    <property type="nucleotide sequence ID" value="NZ_CP040986.1"/>
</dbReference>
<evidence type="ECO:0000256" key="2">
    <source>
        <dbReference type="ARBA" id="ARBA00022598"/>
    </source>
</evidence>
<evidence type="ECO:0000256" key="9">
    <source>
        <dbReference type="ARBA" id="ARBA00023316"/>
    </source>
</evidence>
<dbReference type="Gene3D" id="3.40.1190.10">
    <property type="entry name" value="Mur-like, catalytic domain"/>
    <property type="match status" value="1"/>
</dbReference>
<reference evidence="15 16" key="1">
    <citation type="journal article" date="2019" name="ISME J.">
        <title>Evolution in action: habitat transition from sediment to the pelagial leads to genome streamlining in Methylophilaceae.</title>
        <authorList>
            <person name="Salcher M."/>
            <person name="Schaefle D."/>
            <person name="Kaspar M."/>
            <person name="Neuenschwander S.M."/>
            <person name="Ghai R."/>
        </authorList>
    </citation>
    <scope>NUCLEOTIDE SEQUENCE [LARGE SCALE GENOMIC DNA]</scope>
    <source>
        <strain evidence="15 16">MMS-RI-1</strain>
    </source>
</reference>
<keyword evidence="3 10" id="KW-0132">Cell division</keyword>
<keyword evidence="5 10" id="KW-0067">ATP-binding</keyword>
<dbReference type="Pfam" id="PF01225">
    <property type="entry name" value="Mur_ligase"/>
    <property type="match status" value="1"/>
</dbReference>
<dbReference type="SUPFAM" id="SSF63418">
    <property type="entry name" value="MurE/MurF N-terminal domain"/>
    <property type="match status" value="1"/>
</dbReference>
<evidence type="ECO:0000313" key="16">
    <source>
        <dbReference type="Proteomes" id="UP000312102"/>
    </source>
</evidence>
<keyword evidence="1 10" id="KW-0963">Cytoplasm</keyword>
<keyword evidence="7 10" id="KW-0573">Peptidoglycan synthesis</keyword>
<comment type="subcellular location">
    <subcellularLocation>
        <location evidence="10 11">Cytoplasm</location>
    </subcellularLocation>
</comment>
<evidence type="ECO:0000256" key="8">
    <source>
        <dbReference type="ARBA" id="ARBA00023306"/>
    </source>
</evidence>
<dbReference type="GO" id="GO:0005737">
    <property type="term" value="C:cytoplasm"/>
    <property type="evidence" value="ECO:0007669"/>
    <property type="project" value="UniProtKB-SubCell"/>
</dbReference>
<feature type="domain" description="Mur ligase C-terminal" evidence="13">
    <location>
        <begin position="317"/>
        <end position="436"/>
    </location>
</feature>
<dbReference type="GO" id="GO:0009252">
    <property type="term" value="P:peptidoglycan biosynthetic process"/>
    <property type="evidence" value="ECO:0007669"/>
    <property type="project" value="UniProtKB-UniRule"/>
</dbReference>
<dbReference type="PANTHER" id="PTHR43024">
    <property type="entry name" value="UDP-N-ACETYLMURAMOYL-TRIPEPTIDE--D-ALANYL-D-ALANINE LIGASE"/>
    <property type="match status" value="1"/>
</dbReference>
<evidence type="ECO:0000256" key="11">
    <source>
        <dbReference type="RuleBase" id="RU004136"/>
    </source>
</evidence>
<dbReference type="GO" id="GO:0071555">
    <property type="term" value="P:cell wall organization"/>
    <property type="evidence" value="ECO:0007669"/>
    <property type="project" value="UniProtKB-KW"/>
</dbReference>
<evidence type="ECO:0000313" key="15">
    <source>
        <dbReference type="EMBL" id="QDD13123.1"/>
    </source>
</evidence>
<comment type="catalytic activity">
    <reaction evidence="10 11">
        <text>D-alanyl-D-alanine + UDP-N-acetyl-alpha-D-muramoyl-L-alanyl-gamma-D-glutamyl-meso-2,6-diaminopimelate + ATP = UDP-N-acetyl-alpha-D-muramoyl-L-alanyl-gamma-D-glutamyl-meso-2,6-diaminopimeloyl-D-alanyl-D-alanine + ADP + phosphate + H(+)</text>
        <dbReference type="Rhea" id="RHEA:28374"/>
        <dbReference type="ChEBI" id="CHEBI:15378"/>
        <dbReference type="ChEBI" id="CHEBI:30616"/>
        <dbReference type="ChEBI" id="CHEBI:43474"/>
        <dbReference type="ChEBI" id="CHEBI:57822"/>
        <dbReference type="ChEBI" id="CHEBI:61386"/>
        <dbReference type="ChEBI" id="CHEBI:83905"/>
        <dbReference type="ChEBI" id="CHEBI:456216"/>
        <dbReference type="EC" id="6.3.2.10"/>
    </reaction>
</comment>
<dbReference type="InterPro" id="IPR000713">
    <property type="entry name" value="Mur_ligase_N"/>
</dbReference>
<evidence type="ECO:0000256" key="7">
    <source>
        <dbReference type="ARBA" id="ARBA00022984"/>
    </source>
</evidence>
<evidence type="ECO:0000256" key="10">
    <source>
        <dbReference type="HAMAP-Rule" id="MF_02019"/>
    </source>
</evidence>
<dbReference type="KEGG" id="mrk:FIT61_01320"/>
<comment type="function">
    <text evidence="10 11">Involved in cell wall formation. Catalyzes the final step in the synthesis of UDP-N-acetylmuramoyl-pentapeptide, the precursor of murein.</text>
</comment>
<dbReference type="InterPro" id="IPR036565">
    <property type="entry name" value="Mur-like_cat_sf"/>
</dbReference>
<keyword evidence="16" id="KW-1185">Reference proteome</keyword>
<comment type="similarity">
    <text evidence="10">Belongs to the MurCDEF family. MurF subfamily.</text>
</comment>
<dbReference type="AlphaFoldDB" id="A0AAE6KP38"/>
<dbReference type="EC" id="6.3.2.10" evidence="10 11"/>
<dbReference type="GO" id="GO:0047480">
    <property type="term" value="F:UDP-N-acetylmuramoyl-tripeptide-D-alanyl-D-alanine ligase activity"/>
    <property type="evidence" value="ECO:0007669"/>
    <property type="project" value="UniProtKB-UniRule"/>
</dbReference>
<keyword evidence="8 10" id="KW-0131">Cell cycle</keyword>
<evidence type="ECO:0000259" key="12">
    <source>
        <dbReference type="Pfam" id="PF01225"/>
    </source>
</evidence>
<dbReference type="SUPFAM" id="SSF53244">
    <property type="entry name" value="MurD-like peptide ligases, peptide-binding domain"/>
    <property type="match status" value="1"/>
</dbReference>
<evidence type="ECO:0000256" key="5">
    <source>
        <dbReference type="ARBA" id="ARBA00022840"/>
    </source>
</evidence>
<dbReference type="InterPro" id="IPR013221">
    <property type="entry name" value="Mur_ligase_cen"/>
</dbReference>
<keyword evidence="2 10" id="KW-0436">Ligase</keyword>
<sequence>MNLTLNQVKKIVGGTYHGDAVLLKKRIKRISINSNDICKNDLFIGIKGEKFNGDLFASSAIQKGAIAAIVSTNQKDIKNRIVVRNGREALGKIAQYWKSQSKIPLVAITGSNGKTTTKEMISSIVASHLKSKKKLLMSQGNFNNDIGLPLSLLNIEKIQKCAVVEMGMNHKGEISYLSKIAKPDIAVITNIAEAHIEFFRSKKGIAKAKSEIFEGLKKNGTAIINRDDEFYTLMKDAAQTKNIISFGLNKKSDIYLKKTTQGISQIHTPKGSIDIKVKLQGEHNLKNALAAIASTIALKIPLKTIKKGIEAIKPVYGRLEIKKGFNGSMVIDDTYNANPDSMRAAIDVLANQNYEKILIIGDMGELGKKAAQYHVSIATHINKKKILDVVGIGKLTKHTIDKCNGNAKWFNNKKELIQYVKSIIRKNSCVLVKGSRFMKMEEVVDALT</sequence>
<feature type="domain" description="Mur ligase N-terminal catalytic" evidence="12">
    <location>
        <begin position="27"/>
        <end position="96"/>
    </location>
</feature>
<evidence type="ECO:0000256" key="4">
    <source>
        <dbReference type="ARBA" id="ARBA00022741"/>
    </source>
</evidence>
<proteinExistence type="inferred from homology"/>